<evidence type="ECO:0000256" key="1">
    <source>
        <dbReference type="SAM" id="MobiDB-lite"/>
    </source>
</evidence>
<organism evidence="2 3">
    <name type="scientific">Streptomyces violascens</name>
    <dbReference type="NCBI Taxonomy" id="67381"/>
    <lineage>
        <taxon>Bacteria</taxon>
        <taxon>Bacillati</taxon>
        <taxon>Actinomycetota</taxon>
        <taxon>Actinomycetes</taxon>
        <taxon>Kitasatosporales</taxon>
        <taxon>Streptomycetaceae</taxon>
        <taxon>Streptomyces</taxon>
    </lineage>
</organism>
<dbReference type="EMBL" id="BNDY01000006">
    <property type="protein sequence ID" value="GHI38384.1"/>
    <property type="molecule type" value="Genomic_DNA"/>
</dbReference>
<sequence>MLHVPHPLDGERGPGDDSAQEQVAALLGRALNSFDLPDELVERLALAMAHTTSLHSSLHTSASGPGGHRLSRETYRHCYLLLDGTTVTLWELAHNDGREYAHEVYAAEEDARIAAARLRRRALPHETRHPDEELGALEAELAGYGGGCADPVQDLFQDLEDCWEAGFGPDALAGRDGAAPRPHPYAPDDSADHARRLLRRAENPDRPGRRTTLRLRAAHAHRITQAFGSHCRMPGRDAAFTLYEHAFLLLDGGELSLWEVEHTATPDGRHMCEVYATEQAARAAMERRAHVS</sequence>
<dbReference type="InterPro" id="IPR046195">
    <property type="entry name" value="DUF6227"/>
</dbReference>
<gene>
    <name evidence="2" type="ORF">Sviol_27920</name>
</gene>
<comment type="caution">
    <text evidence="2">The sequence shown here is derived from an EMBL/GenBank/DDBJ whole genome shotgun (WGS) entry which is preliminary data.</text>
</comment>
<proteinExistence type="predicted"/>
<evidence type="ECO:0000313" key="2">
    <source>
        <dbReference type="EMBL" id="GHI38384.1"/>
    </source>
</evidence>
<keyword evidence="3" id="KW-1185">Reference proteome</keyword>
<name>A0ABQ3QM95_9ACTN</name>
<dbReference type="Pfam" id="PF19738">
    <property type="entry name" value="DUF6227"/>
    <property type="match status" value="1"/>
</dbReference>
<accession>A0ABQ3QM95</accession>
<dbReference type="Proteomes" id="UP001050808">
    <property type="component" value="Unassembled WGS sequence"/>
</dbReference>
<reference evidence="2" key="1">
    <citation type="submission" date="2024-05" db="EMBL/GenBank/DDBJ databases">
        <title>Whole genome shotgun sequence of Streptomyces violascens NBRC 12920.</title>
        <authorList>
            <person name="Komaki H."/>
            <person name="Tamura T."/>
        </authorList>
    </citation>
    <scope>NUCLEOTIDE SEQUENCE</scope>
    <source>
        <strain evidence="2">NBRC 12920</strain>
    </source>
</reference>
<evidence type="ECO:0000313" key="3">
    <source>
        <dbReference type="Proteomes" id="UP001050808"/>
    </source>
</evidence>
<feature type="region of interest" description="Disordered" evidence="1">
    <location>
        <begin position="173"/>
        <end position="192"/>
    </location>
</feature>
<protein>
    <submittedName>
        <fullName evidence="2">Uncharacterized protein</fullName>
    </submittedName>
</protein>